<evidence type="ECO:0000313" key="4">
    <source>
        <dbReference type="Proteomes" id="UP001316087"/>
    </source>
</evidence>
<keyword evidence="1" id="KW-0863">Zinc-finger</keyword>
<dbReference type="PROSITE" id="PS50966">
    <property type="entry name" value="ZF_SWIM"/>
    <property type="match status" value="1"/>
</dbReference>
<dbReference type="Pfam" id="PF04434">
    <property type="entry name" value="SWIM"/>
    <property type="match status" value="1"/>
</dbReference>
<feature type="domain" description="SWIM-type" evidence="2">
    <location>
        <begin position="72"/>
        <end position="104"/>
    </location>
</feature>
<proteinExistence type="predicted"/>
<keyword evidence="1" id="KW-0479">Metal-binding</keyword>
<evidence type="ECO:0000313" key="3">
    <source>
        <dbReference type="EMBL" id="MCH7320590.1"/>
    </source>
</evidence>
<organism evidence="3 4">
    <name type="scientific">Solibacillus palustris</name>
    <dbReference type="NCBI Taxonomy" id="2908203"/>
    <lineage>
        <taxon>Bacteria</taxon>
        <taxon>Bacillati</taxon>
        <taxon>Bacillota</taxon>
        <taxon>Bacilli</taxon>
        <taxon>Bacillales</taxon>
        <taxon>Caryophanaceae</taxon>
        <taxon>Solibacillus</taxon>
    </lineage>
</organism>
<dbReference type="RefSeq" id="WP_241367604.1">
    <property type="nucleotide sequence ID" value="NZ_JAKZFC010000001.1"/>
</dbReference>
<dbReference type="Proteomes" id="UP001316087">
    <property type="component" value="Unassembled WGS sequence"/>
</dbReference>
<name>A0ABS9U984_9BACL</name>
<accession>A0ABS9U984</accession>
<keyword evidence="4" id="KW-1185">Reference proteome</keyword>
<evidence type="ECO:0000259" key="2">
    <source>
        <dbReference type="PROSITE" id="PS50966"/>
    </source>
</evidence>
<gene>
    <name evidence="3" type="ORF">LZ480_01715</name>
</gene>
<sequence>MSSSFSDVAHSHKDFIEKTLQRFEEQLHPSANEDAELVTRAMFSVRNQAIKLRNYSAFTQILVCQIQDVRTTDVTISFTQKQISCTCPQKKLCRHQLAVIFKLSQYFISLQDWLTSWRAKKTVQLSTLASERSPESWQRMADEVLNYTFKEQRPIDSFLISSLLENARLKLQRQRPFEQEWQHLFDLYMEIALMKRLLQHAVKTGMSMDNNYFNYYLENAFIRMERAIDIISRTTKLFAAEPFFDALQLITRDILLLEKGATHFRLALYLQFWTKLFTEKKRLTAELSVLEKTNAPIDIDLNVVKALFYILLRTMTPLERIIQEMSLENVESFIDVAQQSLEKGYLAEATLILKKALPFLQTFIQEQLIPIRRQKYTRKLDVLYEQIDLTEAEELTLYAAFGKFGIEAFSDYLLRHARYNEWVALHQLYPTSIAYLEQSGLKEVVAHAPEAALPLYHFYAMDEINQKSRQNYKQAVRIWRSMKSAAKKAGKLDYFENYIDAVQQQFKRLRALQEEIIKSNLIAS</sequence>
<dbReference type="EMBL" id="JAKZFC010000001">
    <property type="protein sequence ID" value="MCH7320590.1"/>
    <property type="molecule type" value="Genomic_DNA"/>
</dbReference>
<dbReference type="InterPro" id="IPR007527">
    <property type="entry name" value="Znf_SWIM"/>
</dbReference>
<reference evidence="3 4" key="1">
    <citation type="submission" date="2022-03" db="EMBL/GenBank/DDBJ databases">
        <authorList>
            <person name="Jo J.-H."/>
            <person name="Im W.-T."/>
        </authorList>
    </citation>
    <scope>NUCLEOTIDE SEQUENCE [LARGE SCALE GENOMIC DNA]</scope>
    <source>
        <strain evidence="3 4">MA9</strain>
    </source>
</reference>
<evidence type="ECO:0000256" key="1">
    <source>
        <dbReference type="PROSITE-ProRule" id="PRU00325"/>
    </source>
</evidence>
<comment type="caution">
    <text evidence="3">The sequence shown here is derived from an EMBL/GenBank/DDBJ whole genome shotgun (WGS) entry which is preliminary data.</text>
</comment>
<protein>
    <submittedName>
        <fullName evidence="3">SWIM zinc finger family protein</fullName>
    </submittedName>
</protein>
<keyword evidence="1" id="KW-0862">Zinc</keyword>